<sequence>MRGKEAALKTMGCSVTYLGCRWQLPNEPADESIVHRFATWQWLLNPLGCYARLKSLVDAWRPDVLVVSGHWLKFHPWVIGRIKRHRPMVVSLDLQGAIEEWSEYSLLLGSRTLSRAFRWLIGFHEAELLRYVDVIEVVSPNFKRYVQAKYPRFEGDIVIVPCGVTDVFDDAVYRELRSKWRRRLKIDPNETAAIYSGGLSRWQRVDDVVTFARKNQWLKVFLLTNGDLGQSREELPPNVRTGSLPREEAIEALCAFDYGFLLRYDDLTNHVAFPNKASEYLNARLKIVIDSRNLGCVLPEFSHAFISVDEVAQIDHHNVKPAYSISSIRYQETVWRLLVAYRVAYGRLGAPVTGGRQPGSGEAAPVG</sequence>
<dbReference type="Proteomes" id="UP000577362">
    <property type="component" value="Unassembled WGS sequence"/>
</dbReference>
<dbReference type="RefSeq" id="WP_343059568.1">
    <property type="nucleotide sequence ID" value="NZ_JACIEN010000001.1"/>
</dbReference>
<keyword evidence="3" id="KW-1185">Reference proteome</keyword>
<dbReference type="SUPFAM" id="SSF53756">
    <property type="entry name" value="UDP-Glycosyltransferase/glycogen phosphorylase"/>
    <property type="match status" value="1"/>
</dbReference>
<gene>
    <name evidence="2" type="ORF">GGR16_001053</name>
</gene>
<dbReference type="AlphaFoldDB" id="A0A840C0L5"/>
<reference evidence="2 3" key="1">
    <citation type="submission" date="2020-08" db="EMBL/GenBank/DDBJ databases">
        <title>Genomic Encyclopedia of Type Strains, Phase IV (KMG-IV): sequencing the most valuable type-strain genomes for metagenomic binning, comparative biology and taxonomic classification.</title>
        <authorList>
            <person name="Goeker M."/>
        </authorList>
    </citation>
    <scope>NUCLEOTIDE SEQUENCE [LARGE SCALE GENOMIC DNA]</scope>
    <source>
        <strain evidence="2 3">DSM 103737</strain>
    </source>
</reference>
<dbReference type="EMBL" id="JACIEN010000001">
    <property type="protein sequence ID" value="MBB4016047.1"/>
    <property type="molecule type" value="Genomic_DNA"/>
</dbReference>
<dbReference type="Pfam" id="PF13439">
    <property type="entry name" value="Glyco_transf_4"/>
    <property type="match status" value="1"/>
</dbReference>
<proteinExistence type="predicted"/>
<evidence type="ECO:0000259" key="1">
    <source>
        <dbReference type="Pfam" id="PF13439"/>
    </source>
</evidence>
<dbReference type="InterPro" id="IPR028098">
    <property type="entry name" value="Glyco_trans_4-like_N"/>
</dbReference>
<organism evidence="2 3">
    <name type="scientific">Chelatococcus caeni</name>
    <dbReference type="NCBI Taxonomy" id="1348468"/>
    <lineage>
        <taxon>Bacteria</taxon>
        <taxon>Pseudomonadati</taxon>
        <taxon>Pseudomonadota</taxon>
        <taxon>Alphaproteobacteria</taxon>
        <taxon>Hyphomicrobiales</taxon>
        <taxon>Chelatococcaceae</taxon>
        <taxon>Chelatococcus</taxon>
    </lineage>
</organism>
<dbReference type="GO" id="GO:0016757">
    <property type="term" value="F:glycosyltransferase activity"/>
    <property type="evidence" value="ECO:0007669"/>
    <property type="project" value="UniProtKB-ARBA"/>
</dbReference>
<evidence type="ECO:0000313" key="3">
    <source>
        <dbReference type="Proteomes" id="UP000577362"/>
    </source>
</evidence>
<feature type="domain" description="Glycosyltransferase subfamily 4-like N-terminal" evidence="1">
    <location>
        <begin position="7"/>
        <end position="164"/>
    </location>
</feature>
<accession>A0A840C0L5</accession>
<dbReference type="Gene3D" id="3.40.50.2000">
    <property type="entry name" value="Glycogen Phosphorylase B"/>
    <property type="match status" value="2"/>
</dbReference>
<evidence type="ECO:0000313" key="2">
    <source>
        <dbReference type="EMBL" id="MBB4016047.1"/>
    </source>
</evidence>
<comment type="caution">
    <text evidence="2">The sequence shown here is derived from an EMBL/GenBank/DDBJ whole genome shotgun (WGS) entry which is preliminary data.</text>
</comment>
<name>A0A840C0L5_9HYPH</name>
<protein>
    <recommendedName>
        <fullName evidence="1">Glycosyltransferase subfamily 4-like N-terminal domain-containing protein</fullName>
    </recommendedName>
</protein>